<dbReference type="PANTHER" id="PTHR47237:SF1">
    <property type="entry name" value="SLL0310 PROTEIN"/>
    <property type="match status" value="1"/>
</dbReference>
<dbReference type="PANTHER" id="PTHR47237">
    <property type="entry name" value="SLL0310 PROTEIN"/>
    <property type="match status" value="1"/>
</dbReference>
<dbReference type="CDD" id="cd04301">
    <property type="entry name" value="NAT_SF"/>
    <property type="match status" value="1"/>
</dbReference>
<dbReference type="Proteomes" id="UP000199184">
    <property type="component" value="Unassembled WGS sequence"/>
</dbReference>
<sequence length="291" mass="31205">MVEGIHHEQPEMSDLLIRNLRPEEISLAIDWAAAEGWNPGHGDAACFAVPDAQGFFVGEIDGEPVATVSCVNYDDRFAFLGFYIVRDSFRGAGHGLRIWNAAIADAGARVIGLDGVVAQQDNYRKSGFQLAYANIRYGGIVAARSRPPTDVVALNTIPFALVEADDAAVFPARRSAFLRAWIDTSGHVGRALMRDGKLAAWGVIRPCRTGCKIGPLVADDRAAAEAIVQALLASADVGEIFLDVPAVNREAIALAEALGLKPVFETARMYTGAIPPLRIDRVFGVTSFELG</sequence>
<proteinExistence type="predicted"/>
<dbReference type="SUPFAM" id="SSF55729">
    <property type="entry name" value="Acyl-CoA N-acyltransferases (Nat)"/>
    <property type="match status" value="1"/>
</dbReference>
<feature type="domain" description="N-acetyltransferase" evidence="1">
    <location>
        <begin position="15"/>
        <end position="147"/>
    </location>
</feature>
<reference evidence="3" key="1">
    <citation type="submission" date="2016-08" db="EMBL/GenBank/DDBJ databases">
        <authorList>
            <person name="Varghese N."/>
            <person name="Submissions Spin"/>
        </authorList>
    </citation>
    <scope>NUCLEOTIDE SEQUENCE [LARGE SCALE GENOMIC DNA]</scope>
    <source>
        <strain evidence="3">ERR11</strain>
    </source>
</reference>
<dbReference type="InterPro" id="IPR016181">
    <property type="entry name" value="Acyl_CoA_acyltransferase"/>
</dbReference>
<dbReference type="GO" id="GO:0016747">
    <property type="term" value="F:acyltransferase activity, transferring groups other than amino-acyl groups"/>
    <property type="evidence" value="ECO:0007669"/>
    <property type="project" value="InterPro"/>
</dbReference>
<dbReference type="PROSITE" id="PS51186">
    <property type="entry name" value="GNAT"/>
    <property type="match status" value="1"/>
</dbReference>
<accession>A0A1C3WBI2</accession>
<dbReference type="InterPro" id="IPR000182">
    <property type="entry name" value="GNAT_dom"/>
</dbReference>
<dbReference type="InterPro" id="IPR041496">
    <property type="entry name" value="YitH/HolE_GNAT"/>
</dbReference>
<dbReference type="EMBL" id="FMAI01000007">
    <property type="protein sequence ID" value="SCB37409.1"/>
    <property type="molecule type" value="Genomic_DNA"/>
</dbReference>
<dbReference type="Gene3D" id="3.40.630.90">
    <property type="match status" value="1"/>
</dbReference>
<protein>
    <recommendedName>
        <fullName evidence="1">N-acetyltransferase domain-containing protein</fullName>
    </recommendedName>
</protein>
<dbReference type="Pfam" id="PF00583">
    <property type="entry name" value="Acetyltransf_1"/>
    <property type="match status" value="1"/>
</dbReference>
<dbReference type="AlphaFoldDB" id="A0A1C3WBI2"/>
<dbReference type="Pfam" id="PF18014">
    <property type="entry name" value="Acetyltransf_18"/>
    <property type="match status" value="1"/>
</dbReference>
<evidence type="ECO:0000313" key="3">
    <source>
        <dbReference type="Proteomes" id="UP000199184"/>
    </source>
</evidence>
<evidence type="ECO:0000259" key="1">
    <source>
        <dbReference type="PROSITE" id="PS51186"/>
    </source>
</evidence>
<keyword evidence="3" id="KW-1185">Reference proteome</keyword>
<dbReference type="Gene3D" id="3.40.630.30">
    <property type="match status" value="1"/>
</dbReference>
<organism evidence="2 3">
    <name type="scientific">Bradyrhizobium shewense</name>
    <dbReference type="NCBI Taxonomy" id="1761772"/>
    <lineage>
        <taxon>Bacteria</taxon>
        <taxon>Pseudomonadati</taxon>
        <taxon>Pseudomonadota</taxon>
        <taxon>Alphaproteobacteria</taxon>
        <taxon>Hyphomicrobiales</taxon>
        <taxon>Nitrobacteraceae</taxon>
        <taxon>Bradyrhizobium</taxon>
    </lineage>
</organism>
<dbReference type="InterPro" id="IPR052729">
    <property type="entry name" value="Acyl/Acetyltrans_Enzymes"/>
</dbReference>
<name>A0A1C3WBI2_9BRAD</name>
<gene>
    <name evidence="2" type="ORF">GA0061098_1007123</name>
</gene>
<evidence type="ECO:0000313" key="2">
    <source>
        <dbReference type="EMBL" id="SCB37409.1"/>
    </source>
</evidence>